<proteinExistence type="predicted"/>
<dbReference type="Proteomes" id="UP000284548">
    <property type="component" value="Unassembled WGS sequence"/>
</dbReference>
<evidence type="ECO:0000313" key="1">
    <source>
        <dbReference type="EMBL" id="RHH81405.1"/>
    </source>
</evidence>
<dbReference type="AlphaFoldDB" id="A0A3R6EGI0"/>
<reference evidence="1 2" key="1">
    <citation type="submission" date="2018-08" db="EMBL/GenBank/DDBJ databases">
        <title>A genome reference for cultivated species of the human gut microbiota.</title>
        <authorList>
            <person name="Zou Y."/>
            <person name="Xue W."/>
            <person name="Luo G."/>
        </authorList>
    </citation>
    <scope>NUCLEOTIDE SEQUENCE [LARGE SCALE GENOMIC DNA]</scope>
    <source>
        <strain evidence="1 2">AM16-54</strain>
    </source>
</reference>
<protein>
    <submittedName>
        <fullName evidence="1">Uncharacterized protein</fullName>
    </submittedName>
</protein>
<name>A0A3R6EGI0_9BACT</name>
<comment type="caution">
    <text evidence="1">The sequence shown here is derived from an EMBL/GenBank/DDBJ whole genome shotgun (WGS) entry which is preliminary data.</text>
</comment>
<dbReference type="RefSeq" id="WP_118255100.1">
    <property type="nucleotide sequence ID" value="NZ_QRKB01000025.1"/>
</dbReference>
<accession>A0A3R6EGI0</accession>
<dbReference type="EMBL" id="QRKB01000025">
    <property type="protein sequence ID" value="RHH81405.1"/>
    <property type="molecule type" value="Genomic_DNA"/>
</dbReference>
<gene>
    <name evidence="1" type="ORF">DW192_10105</name>
</gene>
<evidence type="ECO:0000313" key="2">
    <source>
        <dbReference type="Proteomes" id="UP000284548"/>
    </source>
</evidence>
<sequence>MQVKKIKIIKVSLEGRKKLAERYGCRKETIYNALGFRSQSKQAEDIRNDALNEFGGVKTDKVVFY</sequence>
<organism evidence="1 2">
    <name type="scientific">Segatella copri</name>
    <dbReference type="NCBI Taxonomy" id="165179"/>
    <lineage>
        <taxon>Bacteria</taxon>
        <taxon>Pseudomonadati</taxon>
        <taxon>Bacteroidota</taxon>
        <taxon>Bacteroidia</taxon>
        <taxon>Bacteroidales</taxon>
        <taxon>Prevotellaceae</taxon>
        <taxon>Segatella</taxon>
    </lineage>
</organism>